<sequence>MDKYSSLFSASSLQMPWKRVGETLVFAGRMTERDAMEAYRSNPSFRRKNDRERKRVGETLIFVGRKTEKGSVKVNTSCVKRGSVKGKPLLCRGNPSFSQRGSVKGKP</sequence>
<evidence type="ECO:0000313" key="2">
    <source>
        <dbReference type="Proteomes" id="UP000017836"/>
    </source>
</evidence>
<organism evidence="1 2">
    <name type="scientific">Amborella trichopoda</name>
    <dbReference type="NCBI Taxonomy" id="13333"/>
    <lineage>
        <taxon>Eukaryota</taxon>
        <taxon>Viridiplantae</taxon>
        <taxon>Streptophyta</taxon>
        <taxon>Embryophyta</taxon>
        <taxon>Tracheophyta</taxon>
        <taxon>Spermatophyta</taxon>
        <taxon>Magnoliopsida</taxon>
        <taxon>Amborellales</taxon>
        <taxon>Amborellaceae</taxon>
        <taxon>Amborella</taxon>
    </lineage>
</organism>
<keyword evidence="2" id="KW-1185">Reference proteome</keyword>
<dbReference type="AlphaFoldDB" id="W1P820"/>
<name>W1P820_AMBTC</name>
<evidence type="ECO:0000313" key="1">
    <source>
        <dbReference type="EMBL" id="ERN03814.1"/>
    </source>
</evidence>
<protein>
    <submittedName>
        <fullName evidence="1">Uncharacterized protein</fullName>
    </submittedName>
</protein>
<gene>
    <name evidence="1" type="ORF">AMTR_s00078p00120940</name>
</gene>
<dbReference type="Gramene" id="ERN03814">
    <property type="protein sequence ID" value="ERN03814"/>
    <property type="gene ID" value="AMTR_s00078p00120940"/>
</dbReference>
<accession>W1P820</accession>
<proteinExistence type="predicted"/>
<dbReference type="HOGENOM" id="CLU_2213492_0_0_1"/>
<reference evidence="2" key="1">
    <citation type="journal article" date="2013" name="Science">
        <title>The Amborella genome and the evolution of flowering plants.</title>
        <authorList>
            <consortium name="Amborella Genome Project"/>
        </authorList>
    </citation>
    <scope>NUCLEOTIDE SEQUENCE [LARGE SCALE GENOMIC DNA]</scope>
</reference>
<dbReference type="EMBL" id="KI394330">
    <property type="protein sequence ID" value="ERN03814.1"/>
    <property type="molecule type" value="Genomic_DNA"/>
</dbReference>
<dbReference type="Proteomes" id="UP000017836">
    <property type="component" value="Unassembled WGS sequence"/>
</dbReference>